<dbReference type="InterPro" id="IPR000719">
    <property type="entry name" value="Prot_kinase_dom"/>
</dbReference>
<dbReference type="FunFam" id="1.10.510.10:FF:000084">
    <property type="entry name" value="Wall-associated receptor kinase 2"/>
    <property type="match status" value="1"/>
</dbReference>
<proteinExistence type="predicted"/>
<evidence type="ECO:0000256" key="1">
    <source>
        <dbReference type="ARBA" id="ARBA00004479"/>
    </source>
</evidence>
<dbReference type="GO" id="GO:0005524">
    <property type="term" value="F:ATP binding"/>
    <property type="evidence" value="ECO:0007669"/>
    <property type="project" value="UniProtKB-KW"/>
</dbReference>
<name>A0AAW1HBI5_SAPOF</name>
<dbReference type="EMBL" id="JBDFQZ010000012">
    <property type="protein sequence ID" value="KAK9673408.1"/>
    <property type="molecule type" value="Genomic_DNA"/>
</dbReference>
<keyword evidence="9 13" id="KW-1133">Transmembrane helix</keyword>
<comment type="catalytic activity">
    <reaction evidence="12">
        <text>L-threonyl-[protein] + ATP = O-phospho-L-threonyl-[protein] + ADP + H(+)</text>
        <dbReference type="Rhea" id="RHEA:46608"/>
        <dbReference type="Rhea" id="RHEA-COMP:11060"/>
        <dbReference type="Rhea" id="RHEA-COMP:11605"/>
        <dbReference type="ChEBI" id="CHEBI:15378"/>
        <dbReference type="ChEBI" id="CHEBI:30013"/>
        <dbReference type="ChEBI" id="CHEBI:30616"/>
        <dbReference type="ChEBI" id="CHEBI:61977"/>
        <dbReference type="ChEBI" id="CHEBI:456216"/>
    </reaction>
</comment>
<keyword evidence="7" id="KW-0418">Kinase</keyword>
<dbReference type="GO" id="GO:0005886">
    <property type="term" value="C:plasma membrane"/>
    <property type="evidence" value="ECO:0007669"/>
    <property type="project" value="TreeGrafter"/>
</dbReference>
<evidence type="ECO:0000256" key="12">
    <source>
        <dbReference type="ARBA" id="ARBA00047951"/>
    </source>
</evidence>
<evidence type="ECO:0000256" key="10">
    <source>
        <dbReference type="ARBA" id="ARBA00023136"/>
    </source>
</evidence>
<keyword evidence="6" id="KW-0547">Nucleotide-binding</keyword>
<keyword evidence="4 13" id="KW-0812">Transmembrane</keyword>
<keyword evidence="5" id="KW-0732">Signal</keyword>
<dbReference type="EMBL" id="JBDFQZ010000012">
    <property type="protein sequence ID" value="KAK9673407.1"/>
    <property type="molecule type" value="Genomic_DNA"/>
</dbReference>
<dbReference type="PANTHER" id="PTHR27005:SF521">
    <property type="entry name" value="WALL-ASSOCIATED RECEPTOR KINASE-LIKE 6"/>
    <property type="match status" value="1"/>
</dbReference>
<dbReference type="PANTHER" id="PTHR27005">
    <property type="entry name" value="WALL-ASSOCIATED RECEPTOR KINASE-LIKE 21"/>
    <property type="match status" value="1"/>
</dbReference>
<evidence type="ECO:0000256" key="3">
    <source>
        <dbReference type="ARBA" id="ARBA00022679"/>
    </source>
</evidence>
<keyword evidence="2" id="KW-0723">Serine/threonine-protein kinase</keyword>
<dbReference type="PROSITE" id="PS00108">
    <property type="entry name" value="PROTEIN_KINASE_ST"/>
    <property type="match status" value="1"/>
</dbReference>
<dbReference type="CDD" id="cd14066">
    <property type="entry name" value="STKc_IRAK"/>
    <property type="match status" value="1"/>
</dbReference>
<dbReference type="Gene3D" id="1.10.510.10">
    <property type="entry name" value="Transferase(Phosphotransferase) domain 1"/>
    <property type="match status" value="2"/>
</dbReference>
<dbReference type="SUPFAM" id="SSF56112">
    <property type="entry name" value="Protein kinase-like (PK-like)"/>
    <property type="match status" value="2"/>
</dbReference>
<evidence type="ECO:0000259" key="14">
    <source>
        <dbReference type="PROSITE" id="PS50011"/>
    </source>
</evidence>
<accession>A0AAW1HBI5</accession>
<dbReference type="InterPro" id="IPR045274">
    <property type="entry name" value="WAK-like"/>
</dbReference>
<evidence type="ECO:0000313" key="16">
    <source>
        <dbReference type="Proteomes" id="UP001443914"/>
    </source>
</evidence>
<keyword evidence="3" id="KW-0808">Transferase</keyword>
<sequence length="759" mass="84265">MDSELFGFRVHSVESIPEKSDVYSFGVVLVELITGKKPICPTGDGGWISLASGRRVVAKMEDSRLFDMLAALIVDRIPYPFGIGPNCYREPPYEIICNASFGSPRPFLREFNLEVLDINWPGRYSLLGPIIHDNAPTIRVSMPRQNICTSDGAKEIRSYDFKGSPYRFMPSVLMMEGCGGSAVLKDRHGGIVAGCASICASDAIHMNATACYGVGCCHADILDSFDYYEIAVAFEQQNKANTCNASVAVIDSGSMLNLTGMLSSLEIIPTTLFWSSTFTKSDQFVRKANVSCDSGSDDIWRCECNKFYEGNPYVPNGCQVAKECTKCKSRCSISTSSTDSQYYYYCKKHPLFRRAPFLGFFIGMGVVLLALSSYWLCRFLKRRIEIKRKAEHFKRNGGLLLQQQMSSDEGADGTTKIFAVTELENATDNFNENRILGQGGQGTVYKGMLIDGKIVAIKKAKLVDESQVEQFVNEVVILSQINHRNVVKLLGCCLETEVPILVYEFVPNGTLYEHLHGQSEDFHVGWKMRLQIAAESAGAVAYLHSSSSTPIYHRDIKSTNILLDEKYRAKVSDFGTSKAINIDQTHVTTVVLGTYGYLDPEYFQSNQFTEKSDVYSFGVVLVELITGKKPICSTGDGGWISLATEFLTHMEDSRLSEMLDARIIDEGKEDEFMVVAELARKCLNMNGKLRPTMREIAVHLDGIRSAQMPILTDLRPAETNHAITEVIYSDGGPFDEGMFFADDDPPACSVEILPLMTCN</sequence>
<feature type="domain" description="Protein kinase" evidence="14">
    <location>
        <begin position="430"/>
        <end position="711"/>
    </location>
</feature>
<evidence type="ECO:0000256" key="7">
    <source>
        <dbReference type="ARBA" id="ARBA00022777"/>
    </source>
</evidence>
<comment type="subcellular location">
    <subcellularLocation>
        <location evidence="1">Membrane</location>
        <topology evidence="1">Single-pass type I membrane protein</topology>
    </subcellularLocation>
</comment>
<protein>
    <recommendedName>
        <fullName evidence="14">Protein kinase domain-containing protein</fullName>
    </recommendedName>
</protein>
<dbReference type="InterPro" id="IPR008271">
    <property type="entry name" value="Ser/Thr_kinase_AS"/>
</dbReference>
<dbReference type="InterPro" id="IPR011009">
    <property type="entry name" value="Kinase-like_dom_sf"/>
</dbReference>
<dbReference type="FunFam" id="3.30.200.20:FF:000043">
    <property type="entry name" value="Wall-associated receptor kinase 2"/>
    <property type="match status" value="1"/>
</dbReference>
<keyword evidence="8" id="KW-0067">ATP-binding</keyword>
<evidence type="ECO:0000256" key="9">
    <source>
        <dbReference type="ARBA" id="ARBA00022989"/>
    </source>
</evidence>
<reference evidence="15 16" key="1">
    <citation type="submission" date="2024-03" db="EMBL/GenBank/DDBJ databases">
        <title>WGS assembly of Saponaria officinalis var. Norfolk2.</title>
        <authorList>
            <person name="Jenkins J."/>
            <person name="Shu S."/>
            <person name="Grimwood J."/>
            <person name="Barry K."/>
            <person name="Goodstein D."/>
            <person name="Schmutz J."/>
            <person name="Leebens-Mack J."/>
            <person name="Osbourn A."/>
        </authorList>
    </citation>
    <scope>NUCLEOTIDE SEQUENCE [LARGE SCALE GENOMIC DNA]</scope>
    <source>
        <strain evidence="16">cv. Norfolk2</strain>
        <strain evidence="15">JIC</strain>
        <tissue evidence="15">Leaf</tissue>
    </source>
</reference>
<evidence type="ECO:0000256" key="6">
    <source>
        <dbReference type="ARBA" id="ARBA00022741"/>
    </source>
</evidence>
<feature type="transmembrane region" description="Helical" evidence="13">
    <location>
        <begin position="357"/>
        <end position="377"/>
    </location>
</feature>
<comment type="catalytic activity">
    <reaction evidence="11">
        <text>L-seryl-[protein] + ATP = O-phospho-L-seryl-[protein] + ADP + H(+)</text>
        <dbReference type="Rhea" id="RHEA:17989"/>
        <dbReference type="Rhea" id="RHEA-COMP:9863"/>
        <dbReference type="Rhea" id="RHEA-COMP:11604"/>
        <dbReference type="ChEBI" id="CHEBI:15378"/>
        <dbReference type="ChEBI" id="CHEBI:29999"/>
        <dbReference type="ChEBI" id="CHEBI:30616"/>
        <dbReference type="ChEBI" id="CHEBI:83421"/>
        <dbReference type="ChEBI" id="CHEBI:456216"/>
    </reaction>
</comment>
<evidence type="ECO:0000256" key="5">
    <source>
        <dbReference type="ARBA" id="ARBA00022729"/>
    </source>
</evidence>
<dbReference type="GO" id="GO:0007166">
    <property type="term" value="P:cell surface receptor signaling pathway"/>
    <property type="evidence" value="ECO:0007669"/>
    <property type="project" value="InterPro"/>
</dbReference>
<dbReference type="PROSITE" id="PS50011">
    <property type="entry name" value="PROTEIN_KINASE_DOM"/>
    <property type="match status" value="1"/>
</dbReference>
<dbReference type="Proteomes" id="UP001443914">
    <property type="component" value="Unassembled WGS sequence"/>
</dbReference>
<dbReference type="GO" id="GO:0004674">
    <property type="term" value="F:protein serine/threonine kinase activity"/>
    <property type="evidence" value="ECO:0007669"/>
    <property type="project" value="UniProtKB-KW"/>
</dbReference>
<evidence type="ECO:0000256" key="13">
    <source>
        <dbReference type="SAM" id="Phobius"/>
    </source>
</evidence>
<dbReference type="SMART" id="SM00220">
    <property type="entry name" value="S_TKc"/>
    <property type="match status" value="1"/>
</dbReference>
<evidence type="ECO:0000313" key="15">
    <source>
        <dbReference type="EMBL" id="KAK9673408.1"/>
    </source>
</evidence>
<comment type="caution">
    <text evidence="15">The sequence shown here is derived from an EMBL/GenBank/DDBJ whole genome shotgun (WGS) entry which is preliminary data.</text>
</comment>
<keyword evidence="10 13" id="KW-0472">Membrane</keyword>
<evidence type="ECO:0000256" key="4">
    <source>
        <dbReference type="ARBA" id="ARBA00022692"/>
    </source>
</evidence>
<evidence type="ECO:0000256" key="11">
    <source>
        <dbReference type="ARBA" id="ARBA00047558"/>
    </source>
</evidence>
<organism evidence="15 16">
    <name type="scientific">Saponaria officinalis</name>
    <name type="common">Common soapwort</name>
    <name type="synonym">Lychnis saponaria</name>
    <dbReference type="NCBI Taxonomy" id="3572"/>
    <lineage>
        <taxon>Eukaryota</taxon>
        <taxon>Viridiplantae</taxon>
        <taxon>Streptophyta</taxon>
        <taxon>Embryophyta</taxon>
        <taxon>Tracheophyta</taxon>
        <taxon>Spermatophyta</taxon>
        <taxon>Magnoliopsida</taxon>
        <taxon>eudicotyledons</taxon>
        <taxon>Gunneridae</taxon>
        <taxon>Pentapetalae</taxon>
        <taxon>Caryophyllales</taxon>
        <taxon>Caryophyllaceae</taxon>
        <taxon>Caryophylleae</taxon>
        <taxon>Saponaria</taxon>
    </lineage>
</organism>
<dbReference type="Gene3D" id="3.30.200.20">
    <property type="entry name" value="Phosphorylase Kinase, domain 1"/>
    <property type="match status" value="1"/>
</dbReference>
<evidence type="ECO:0000256" key="2">
    <source>
        <dbReference type="ARBA" id="ARBA00022527"/>
    </source>
</evidence>
<gene>
    <name evidence="15" type="ORF">RND81_12G165700</name>
</gene>
<dbReference type="AlphaFoldDB" id="A0AAW1HBI5"/>
<keyword evidence="16" id="KW-1185">Reference proteome</keyword>
<dbReference type="Pfam" id="PF00069">
    <property type="entry name" value="Pkinase"/>
    <property type="match status" value="1"/>
</dbReference>
<evidence type="ECO:0000256" key="8">
    <source>
        <dbReference type="ARBA" id="ARBA00022840"/>
    </source>
</evidence>